<dbReference type="Gene3D" id="1.10.8.10">
    <property type="entry name" value="DNA helicase RuvA subunit, C-terminal domain"/>
    <property type="match status" value="1"/>
</dbReference>
<dbReference type="PANTHER" id="PTHR10662">
    <property type="entry name" value="NUCLEAR RNA EXPORT FACTOR"/>
    <property type="match status" value="1"/>
</dbReference>
<dbReference type="InterPro" id="IPR001611">
    <property type="entry name" value="Leu-rich_rpt"/>
</dbReference>
<dbReference type="InterPro" id="IPR032710">
    <property type="entry name" value="NTF2-like_dom_sf"/>
</dbReference>
<evidence type="ECO:0000259" key="9">
    <source>
        <dbReference type="PROSITE" id="PS50177"/>
    </source>
</evidence>
<dbReference type="Pfam" id="PF03943">
    <property type="entry name" value="TAP_C"/>
    <property type="match status" value="1"/>
</dbReference>
<dbReference type="EMBL" id="HBUF01562418">
    <property type="protein sequence ID" value="CAG6762982.1"/>
    <property type="molecule type" value="Transcribed_RNA"/>
</dbReference>
<organism evidence="11">
    <name type="scientific">Cacopsylla melanoneura</name>
    <dbReference type="NCBI Taxonomy" id="428564"/>
    <lineage>
        <taxon>Eukaryota</taxon>
        <taxon>Metazoa</taxon>
        <taxon>Ecdysozoa</taxon>
        <taxon>Arthropoda</taxon>
        <taxon>Hexapoda</taxon>
        <taxon>Insecta</taxon>
        <taxon>Pterygota</taxon>
        <taxon>Neoptera</taxon>
        <taxon>Paraneoptera</taxon>
        <taxon>Hemiptera</taxon>
        <taxon>Sternorrhyncha</taxon>
        <taxon>Psylloidea</taxon>
        <taxon>Psyllidae</taxon>
        <taxon>Psyllinae</taxon>
        <taxon>Cacopsylla</taxon>
    </lineage>
</organism>
<name>A0A8D9AEV5_9HEMI</name>
<evidence type="ECO:0000256" key="2">
    <source>
        <dbReference type="ARBA" id="ARBA00009285"/>
    </source>
</evidence>
<dbReference type="Gene3D" id="3.80.10.10">
    <property type="entry name" value="Ribonuclease Inhibitor"/>
    <property type="match status" value="1"/>
</dbReference>
<feature type="compositionally biased region" description="Basic residues" evidence="8">
    <location>
        <begin position="7"/>
        <end position="17"/>
    </location>
</feature>
<feature type="region of interest" description="Disordered" evidence="8">
    <location>
        <begin position="1"/>
        <end position="239"/>
    </location>
</feature>
<dbReference type="SUPFAM" id="SSF46934">
    <property type="entry name" value="UBA-like"/>
    <property type="match status" value="1"/>
</dbReference>
<dbReference type="InterPro" id="IPR032675">
    <property type="entry name" value="LRR_dom_sf"/>
</dbReference>
<evidence type="ECO:0000256" key="8">
    <source>
        <dbReference type="SAM" id="MobiDB-lite"/>
    </source>
</evidence>
<accession>A0A8D9AEV5</accession>
<dbReference type="InterPro" id="IPR009060">
    <property type="entry name" value="UBA-like_sf"/>
</dbReference>
<dbReference type="InterPro" id="IPR018222">
    <property type="entry name" value="Nuclear_transport_factor_2_euk"/>
</dbReference>
<feature type="compositionally biased region" description="Polar residues" evidence="8">
    <location>
        <begin position="123"/>
        <end position="164"/>
    </location>
</feature>
<protein>
    <submittedName>
        <fullName evidence="11">Nuclear RNA export factor 2</fullName>
    </submittedName>
</protein>
<evidence type="ECO:0000259" key="10">
    <source>
        <dbReference type="PROSITE" id="PS51281"/>
    </source>
</evidence>
<dbReference type="PROSITE" id="PS51450">
    <property type="entry name" value="LRR"/>
    <property type="match status" value="1"/>
</dbReference>
<evidence type="ECO:0000256" key="1">
    <source>
        <dbReference type="ARBA" id="ARBA00004123"/>
    </source>
</evidence>
<dbReference type="InterPro" id="IPR057125">
    <property type="entry name" value="NXF1/2/3/5-like_LRR"/>
</dbReference>
<dbReference type="GO" id="GO:0005634">
    <property type="term" value="C:nucleus"/>
    <property type="evidence" value="ECO:0007669"/>
    <property type="project" value="UniProtKB-SubCell"/>
</dbReference>
<dbReference type="SUPFAM" id="SSF52058">
    <property type="entry name" value="L domain-like"/>
    <property type="match status" value="1"/>
</dbReference>
<comment type="subcellular location">
    <subcellularLocation>
        <location evidence="1">Nucleus</location>
    </subcellularLocation>
</comment>
<dbReference type="GO" id="GO:0003723">
    <property type="term" value="F:RNA binding"/>
    <property type="evidence" value="ECO:0007669"/>
    <property type="project" value="TreeGrafter"/>
</dbReference>
<keyword evidence="7" id="KW-0539">Nucleus</keyword>
<dbReference type="PANTHER" id="PTHR10662:SF22">
    <property type="entry name" value="NUCLEAR RNA EXPORT FACTOR 1"/>
    <property type="match status" value="1"/>
</dbReference>
<dbReference type="SUPFAM" id="SSF54427">
    <property type="entry name" value="NTF2-like"/>
    <property type="match status" value="1"/>
</dbReference>
<feature type="domain" description="NTF2" evidence="9">
    <location>
        <begin position="609"/>
        <end position="758"/>
    </location>
</feature>
<dbReference type="AlphaFoldDB" id="A0A8D9AEV5"/>
<proteinExistence type="inferred from homology"/>
<feature type="compositionally biased region" description="Basic and acidic residues" evidence="8">
    <location>
        <begin position="188"/>
        <end position="200"/>
    </location>
</feature>
<feature type="compositionally biased region" description="Polar residues" evidence="8">
    <location>
        <begin position="18"/>
        <end position="37"/>
    </location>
</feature>
<dbReference type="InterPro" id="IPR012677">
    <property type="entry name" value="Nucleotide-bd_a/b_plait_sf"/>
</dbReference>
<comment type="similarity">
    <text evidence="2">Belongs to the NXF family.</text>
</comment>
<dbReference type="GO" id="GO:0016973">
    <property type="term" value="P:poly(A)+ mRNA export from nucleus"/>
    <property type="evidence" value="ECO:0007669"/>
    <property type="project" value="TreeGrafter"/>
</dbReference>
<keyword evidence="4" id="KW-0433">Leucine-rich repeat</keyword>
<feature type="compositionally biased region" description="Basic and acidic residues" evidence="8">
    <location>
        <begin position="215"/>
        <end position="234"/>
    </location>
</feature>
<feature type="compositionally biased region" description="Polar residues" evidence="8">
    <location>
        <begin position="53"/>
        <end position="68"/>
    </location>
</feature>
<dbReference type="PROSITE" id="PS51281">
    <property type="entry name" value="TAP_C"/>
    <property type="match status" value="1"/>
</dbReference>
<feature type="compositionally biased region" description="Polar residues" evidence="8">
    <location>
        <begin position="93"/>
        <end position="115"/>
    </location>
</feature>
<dbReference type="Gene3D" id="3.10.450.50">
    <property type="match status" value="1"/>
</dbReference>
<evidence type="ECO:0000313" key="11">
    <source>
        <dbReference type="EMBL" id="CAG6762982.1"/>
    </source>
</evidence>
<dbReference type="Pfam" id="PF24048">
    <property type="entry name" value="LRR_NXF1-5"/>
    <property type="match status" value="1"/>
</dbReference>
<dbReference type="InterPro" id="IPR002075">
    <property type="entry name" value="NTF2_dom"/>
</dbReference>
<sequence length="856" mass="98937">MSDNRHQQRRQFIHQPRRQMNQNYDDACASNNPSGDTSFGYRSAQINRRPYSAPNSNPSQHWSNVPSKHSNKYNKPYSHNNKPYSRSGHSESPRNINFEMNSTLNNDSNQYQQNVLYRRDTRWSSGENDSPYSRSNYVETTRNCSSTTDATVHSDSSQPKTYSPSRKDNMWGTCGVNEKPHLSNFGSFHDDSSRNSEKEPYAQNKLKQRVNFSRNHFENKPYSRSRYHTDHSDSRPGQYEPYLEFDKRVESSNSHTLVEPYSRNTSDMPGIKAKRESIEMDSVADTGVKDVDDMVSISSDNKYEEKYNCSRDSAYEGNDEFSRDKKVNEREDCLSPLEGSELHQFKRSLSDWYHVSIFEASKLPYKKALDLISEYVRPLEFLHYHFKHNENYDNYSFLICDSDVAEKLFNTKGQIEMDNNKLKFLVNSTSPQFIPNGKMLQTIRSALAKRYDPKNNYLDLSKFYDDQDLFEADCFVPLDRSHALKYVFDIIGSTLPNLKSINLNNNKLYLRDHLTIITRAVPKLKTIFLQNNKFKTVADLKSLETLNLTELILTGNPLCRNASERAGIIELFPMFTNSIESEEPFEFSSCETTLPVERVFVCSQNAKSFVRVFLEDYFSVYDSSRLDLEHSYCAHAQFSLVAIDGVGKNAAVKDLIKTSRNLLRDSKDTKKEALLFRGKPNVLTILNQLPRTKHDTGSFTCDCPIFNEHMIHVSVTGLYEQLPVPTHDKKIIVYFERAFVLIRDSEGKFMISNDQLFITNRTQEQYIQAFSSINGLDTRFCADELEENLIKKLSLQSGITLSVCQNYLVEAEFNYDKALDALKRALNENLIPSEAFIVKVKQSHSRSNYDSKFERE</sequence>
<keyword evidence="6" id="KW-0509">mRNA transport</keyword>
<keyword evidence="5" id="KW-0677">Repeat</keyword>
<dbReference type="Pfam" id="PF22602">
    <property type="entry name" value="NXF_NTF2"/>
    <property type="match status" value="1"/>
</dbReference>
<dbReference type="PROSITE" id="PS50177">
    <property type="entry name" value="NTF2_DOMAIN"/>
    <property type="match status" value="1"/>
</dbReference>
<reference evidence="11" key="1">
    <citation type="submission" date="2021-05" db="EMBL/GenBank/DDBJ databases">
        <authorList>
            <person name="Alioto T."/>
            <person name="Alioto T."/>
            <person name="Gomez Garrido J."/>
        </authorList>
    </citation>
    <scope>NUCLEOTIDE SEQUENCE</scope>
</reference>
<evidence type="ECO:0000256" key="3">
    <source>
        <dbReference type="ARBA" id="ARBA00022448"/>
    </source>
</evidence>
<evidence type="ECO:0000256" key="7">
    <source>
        <dbReference type="ARBA" id="ARBA00023242"/>
    </source>
</evidence>
<evidence type="ECO:0000256" key="6">
    <source>
        <dbReference type="ARBA" id="ARBA00022816"/>
    </source>
</evidence>
<feature type="domain" description="TAP-C" evidence="10">
    <location>
        <begin position="784"/>
        <end position="839"/>
    </location>
</feature>
<dbReference type="InterPro" id="IPR030217">
    <property type="entry name" value="NXF_fam"/>
</dbReference>
<evidence type="ECO:0000256" key="5">
    <source>
        <dbReference type="ARBA" id="ARBA00022737"/>
    </source>
</evidence>
<dbReference type="Gene3D" id="3.30.70.330">
    <property type="match status" value="1"/>
</dbReference>
<keyword evidence="3" id="KW-0813">Transport</keyword>
<dbReference type="InterPro" id="IPR005637">
    <property type="entry name" value="TAP_C_dom"/>
</dbReference>
<evidence type="ECO:0000256" key="4">
    <source>
        <dbReference type="ARBA" id="ARBA00022614"/>
    </source>
</evidence>